<protein>
    <recommendedName>
        <fullName evidence="7">WAT1-related protein</fullName>
    </recommendedName>
</protein>
<feature type="transmembrane region" description="Helical" evidence="4">
    <location>
        <begin position="161"/>
        <end position="181"/>
    </location>
</feature>
<accession>A0ABC8RW03</accession>
<keyword evidence="6" id="KW-1185">Reference proteome</keyword>
<feature type="transmembrane region" description="Helical" evidence="4">
    <location>
        <begin position="117"/>
        <end position="135"/>
    </location>
</feature>
<dbReference type="AlphaFoldDB" id="A0ABC8RW03"/>
<dbReference type="Proteomes" id="UP001642360">
    <property type="component" value="Unassembled WGS sequence"/>
</dbReference>
<evidence type="ECO:0000256" key="2">
    <source>
        <dbReference type="ARBA" id="ARBA00022989"/>
    </source>
</evidence>
<organism evidence="5 6">
    <name type="scientific">Ilex paraguariensis</name>
    <name type="common">yerba mate</name>
    <dbReference type="NCBI Taxonomy" id="185542"/>
    <lineage>
        <taxon>Eukaryota</taxon>
        <taxon>Viridiplantae</taxon>
        <taxon>Streptophyta</taxon>
        <taxon>Embryophyta</taxon>
        <taxon>Tracheophyta</taxon>
        <taxon>Spermatophyta</taxon>
        <taxon>Magnoliopsida</taxon>
        <taxon>eudicotyledons</taxon>
        <taxon>Gunneridae</taxon>
        <taxon>Pentapetalae</taxon>
        <taxon>asterids</taxon>
        <taxon>campanulids</taxon>
        <taxon>Aquifoliales</taxon>
        <taxon>Aquifoliaceae</taxon>
        <taxon>Ilex</taxon>
    </lineage>
</organism>
<gene>
    <name evidence="5" type="ORF">ILEXP_LOCUS17192</name>
</gene>
<reference evidence="5 6" key="1">
    <citation type="submission" date="2024-02" db="EMBL/GenBank/DDBJ databases">
        <authorList>
            <person name="Vignale AGUSTIN F."/>
            <person name="Sosa J E."/>
            <person name="Modenutti C."/>
        </authorList>
    </citation>
    <scope>NUCLEOTIDE SEQUENCE [LARGE SCALE GENOMIC DNA]</scope>
</reference>
<dbReference type="PANTHER" id="PTHR31218">
    <property type="entry name" value="WAT1-RELATED PROTEIN"/>
    <property type="match status" value="1"/>
</dbReference>
<feature type="transmembrane region" description="Helical" evidence="4">
    <location>
        <begin position="85"/>
        <end position="105"/>
    </location>
</feature>
<evidence type="ECO:0000256" key="4">
    <source>
        <dbReference type="SAM" id="Phobius"/>
    </source>
</evidence>
<proteinExistence type="predicted"/>
<name>A0ABC8RW03_9AQUA</name>
<evidence type="ECO:0000313" key="5">
    <source>
        <dbReference type="EMBL" id="CAK9149159.1"/>
    </source>
</evidence>
<keyword evidence="2 4" id="KW-1133">Transmembrane helix</keyword>
<evidence type="ECO:0000256" key="1">
    <source>
        <dbReference type="ARBA" id="ARBA00022692"/>
    </source>
</evidence>
<keyword evidence="1 4" id="KW-0812">Transmembrane</keyword>
<keyword evidence="3 4" id="KW-0472">Membrane</keyword>
<sequence>MRNSWIIAILVATECADVGLNTLAKAATNQGMSEFVFVVYSYATALLFLLPSTFVFHRVRPCPPLTFSIVCRIFVLGLLSSPTLASVITDLTPAFTFILAIITRMEKLELKVPSSQAKLIGTIISITGAVIVTLYKGPSILFSQSASKLVYEPFLMPQWNWIFGGILCAVGIFFLALLFIVKVDNS</sequence>
<evidence type="ECO:0000313" key="6">
    <source>
        <dbReference type="Proteomes" id="UP001642360"/>
    </source>
</evidence>
<dbReference type="EMBL" id="CAUOFW020001841">
    <property type="protein sequence ID" value="CAK9149159.1"/>
    <property type="molecule type" value="Genomic_DNA"/>
</dbReference>
<evidence type="ECO:0000256" key="3">
    <source>
        <dbReference type="ARBA" id="ARBA00023136"/>
    </source>
</evidence>
<feature type="transmembrane region" description="Helical" evidence="4">
    <location>
        <begin position="31"/>
        <end position="50"/>
    </location>
</feature>
<evidence type="ECO:0008006" key="7">
    <source>
        <dbReference type="Google" id="ProtNLM"/>
    </source>
</evidence>
<comment type="caution">
    <text evidence="5">The sequence shown here is derived from an EMBL/GenBank/DDBJ whole genome shotgun (WGS) entry which is preliminary data.</text>
</comment>
<dbReference type="InterPro" id="IPR030184">
    <property type="entry name" value="WAT1-related"/>
</dbReference>